<protein>
    <submittedName>
        <fullName evidence="2 4">Uncharacterized protein</fullName>
    </submittedName>
</protein>
<proteinExistence type="predicted"/>
<reference evidence="4" key="1">
    <citation type="submission" date="2017-02" db="UniProtKB">
        <authorList>
            <consortium name="WormBaseParasite"/>
        </authorList>
    </citation>
    <scope>IDENTIFICATION</scope>
</reference>
<dbReference type="AlphaFoldDB" id="A0A0N4UU32"/>
<dbReference type="Proteomes" id="UP000274131">
    <property type="component" value="Unassembled WGS sequence"/>
</dbReference>
<sequence>MINGLILDSEATVNEIIKRVTVAGGVVPALSSHTDDASHPRHSGTNIASVSKSSRKSSCGVISSSHSISEVPVRSAIIPQATQNVWVQRAAQRQKGNLAFS</sequence>
<feature type="region of interest" description="Disordered" evidence="1">
    <location>
        <begin position="31"/>
        <end position="52"/>
    </location>
</feature>
<evidence type="ECO:0000313" key="4">
    <source>
        <dbReference type="WBParaSite" id="EVEC_0000087301-mRNA-1"/>
    </source>
</evidence>
<dbReference type="EMBL" id="UXUI01001519">
    <property type="protein sequence ID" value="VDD85455.1"/>
    <property type="molecule type" value="Genomic_DNA"/>
</dbReference>
<name>A0A0N4UU32_ENTVE</name>
<dbReference type="WBParaSite" id="EVEC_0000087301-mRNA-1">
    <property type="protein sequence ID" value="EVEC_0000087301-mRNA-1"/>
    <property type="gene ID" value="EVEC_0000087301"/>
</dbReference>
<organism evidence="4">
    <name type="scientific">Enterobius vermicularis</name>
    <name type="common">Human pinworm</name>
    <dbReference type="NCBI Taxonomy" id="51028"/>
    <lineage>
        <taxon>Eukaryota</taxon>
        <taxon>Metazoa</taxon>
        <taxon>Ecdysozoa</taxon>
        <taxon>Nematoda</taxon>
        <taxon>Chromadorea</taxon>
        <taxon>Rhabditida</taxon>
        <taxon>Spirurina</taxon>
        <taxon>Oxyuridomorpha</taxon>
        <taxon>Oxyuroidea</taxon>
        <taxon>Oxyuridae</taxon>
        <taxon>Enterobius</taxon>
    </lineage>
</organism>
<gene>
    <name evidence="2" type="ORF">EVEC_LOCUS598</name>
</gene>
<evidence type="ECO:0000313" key="2">
    <source>
        <dbReference type="EMBL" id="VDD85455.1"/>
    </source>
</evidence>
<reference evidence="2 3" key="2">
    <citation type="submission" date="2018-10" db="EMBL/GenBank/DDBJ databases">
        <authorList>
            <consortium name="Pathogen Informatics"/>
        </authorList>
    </citation>
    <scope>NUCLEOTIDE SEQUENCE [LARGE SCALE GENOMIC DNA]</scope>
</reference>
<accession>A0A0N4UU32</accession>
<evidence type="ECO:0000256" key="1">
    <source>
        <dbReference type="SAM" id="MobiDB-lite"/>
    </source>
</evidence>
<keyword evidence="3" id="KW-1185">Reference proteome</keyword>
<evidence type="ECO:0000313" key="3">
    <source>
        <dbReference type="Proteomes" id="UP000274131"/>
    </source>
</evidence>